<organism evidence="2 3">
    <name type="scientific">Klebsiella oxytoca</name>
    <dbReference type="NCBI Taxonomy" id="571"/>
    <lineage>
        <taxon>Bacteria</taxon>
        <taxon>Pseudomonadati</taxon>
        <taxon>Pseudomonadota</taxon>
        <taxon>Gammaproteobacteria</taxon>
        <taxon>Enterobacterales</taxon>
        <taxon>Enterobacteriaceae</taxon>
        <taxon>Klebsiella/Raoultella group</taxon>
        <taxon>Klebsiella</taxon>
    </lineage>
</organism>
<dbReference type="RefSeq" id="WP_110274815.1">
    <property type="nucleotide sequence ID" value="NZ_QJJG01000010.1"/>
</dbReference>
<accession>A0A318FNH8</accession>
<evidence type="ECO:0000313" key="2">
    <source>
        <dbReference type="EMBL" id="PXW44118.1"/>
    </source>
</evidence>
<feature type="chain" id="PRO_5016274019" description="YD repeat-containing protein" evidence="1">
    <location>
        <begin position="23"/>
        <end position="282"/>
    </location>
</feature>
<proteinExistence type="predicted"/>
<comment type="caution">
    <text evidence="2">The sequence shown here is derived from an EMBL/GenBank/DDBJ whole genome shotgun (WGS) entry which is preliminary data.</text>
</comment>
<feature type="signal peptide" evidence="1">
    <location>
        <begin position="1"/>
        <end position="22"/>
    </location>
</feature>
<sequence>MNNKLIGLIIGLAAVFCASALAEGQSTSVCPAEQLAINNSNYIILTKMPPMMPNDGSLTMQFSGRGKLYDYESSGSMSLSRCGRLENRTETEERDIGDNKKMRTTIHITRDKRQGWLMEIALNGFYKDRTSVDTRHYYTDKLGRIIRAEGQYRTGEDLAPPTTWQYLYDDQNRVIREVMKHVDFPADILIDYYYDINGRLAHITEEARTRLLRWDEQGRWLSSMLQGNAASNTMRFEDKCTRWDVAGNCTQENRWEADTHRAGIERETQVNYQIHYQPNNSQ</sequence>
<name>A0A318FNH8_KLEOX</name>
<evidence type="ECO:0000313" key="3">
    <source>
        <dbReference type="Proteomes" id="UP000247485"/>
    </source>
</evidence>
<dbReference type="Proteomes" id="UP000247485">
    <property type="component" value="Unassembled WGS sequence"/>
</dbReference>
<keyword evidence="1" id="KW-0732">Signal</keyword>
<reference evidence="2 3" key="1">
    <citation type="submission" date="2018-05" db="EMBL/GenBank/DDBJ databases">
        <title>Freshwater and sediment microbial communities from various areas in North America, analyzing microbe dynamics in response to fracking.</title>
        <authorList>
            <person name="Lamendella R."/>
        </authorList>
    </citation>
    <scope>NUCLEOTIDE SEQUENCE [LARGE SCALE GENOMIC DNA]</scope>
    <source>
        <strain evidence="2 3">67</strain>
    </source>
</reference>
<gene>
    <name evidence="2" type="ORF">DET57_110233</name>
</gene>
<dbReference type="AlphaFoldDB" id="A0A318FNH8"/>
<dbReference type="EMBL" id="QJJG01000010">
    <property type="protein sequence ID" value="PXW44118.1"/>
    <property type="molecule type" value="Genomic_DNA"/>
</dbReference>
<protein>
    <recommendedName>
        <fullName evidence="4">YD repeat-containing protein</fullName>
    </recommendedName>
</protein>
<evidence type="ECO:0000256" key="1">
    <source>
        <dbReference type="SAM" id="SignalP"/>
    </source>
</evidence>
<evidence type="ECO:0008006" key="4">
    <source>
        <dbReference type="Google" id="ProtNLM"/>
    </source>
</evidence>